<feature type="transmembrane region" description="Helical" evidence="1">
    <location>
        <begin position="93"/>
        <end position="114"/>
    </location>
</feature>
<feature type="transmembrane region" description="Helical" evidence="1">
    <location>
        <begin position="6"/>
        <end position="27"/>
    </location>
</feature>
<dbReference type="EMBL" id="JAGGKS010000008">
    <property type="protein sequence ID" value="MBP1926745.1"/>
    <property type="molecule type" value="Genomic_DNA"/>
</dbReference>
<evidence type="ECO:0000313" key="4">
    <source>
        <dbReference type="Proteomes" id="UP001519342"/>
    </source>
</evidence>
<keyword evidence="3" id="KW-0418">Kinase</keyword>
<dbReference type="Gene3D" id="3.30.565.10">
    <property type="entry name" value="Histidine kinase-like ATPase, C-terminal domain"/>
    <property type="match status" value="1"/>
</dbReference>
<accession>A0ABS4GH78</accession>
<keyword evidence="1" id="KW-1133">Transmembrane helix</keyword>
<dbReference type="GO" id="GO:0016301">
    <property type="term" value="F:kinase activity"/>
    <property type="evidence" value="ECO:0007669"/>
    <property type="project" value="UniProtKB-KW"/>
</dbReference>
<dbReference type="RefSeq" id="WP_209512474.1">
    <property type="nucleotide sequence ID" value="NZ_JAGGKS010000008.1"/>
</dbReference>
<dbReference type="SUPFAM" id="SSF55874">
    <property type="entry name" value="ATPase domain of HSP90 chaperone/DNA topoisomerase II/histidine kinase"/>
    <property type="match status" value="1"/>
</dbReference>
<sequence>MNNTEIIFELSISLFESYLMIEFISKFNGYKYLGSKKNILFISAVILLFVNITVANYIEVFIEIPSYIAFVIMIIYSIIALRGKFLVKLFSSIIFNVVLILINSFSLFILGMIFNVSVEDMITTFGIYRFVCLITSKLILFYISRIILKLKNYKSEETPLSIWTSMTIIPILTIFIMVTITESAVFNNDTRITFYLLLSIIGLILINIIIYFLFMRLGNEYEIIKENELLKYNNMLRNKHSKEIKELYKEVQTMRHDMKNQIISICSSIQDENFNKAIDYANGIIENIDNTKKFIFTKNDMFNAIVNNKLSEANYKGIKTSYSINYELDQRIEDVDINILFGNLFDNAIEACEKLKNNKEITLVIDKKRDYIFIEVKNTIDKSILKENPNLLTTKHNKLNHGIGVKSIKKIVEKYDGIINYYEKGNIFSCNILLLEEKA</sequence>
<keyword evidence="3" id="KW-0808">Transferase</keyword>
<dbReference type="InterPro" id="IPR036890">
    <property type="entry name" value="HATPase_C_sf"/>
</dbReference>
<name>A0ABS4GH78_9FIRM</name>
<evidence type="ECO:0000313" key="3">
    <source>
        <dbReference type="EMBL" id="MBP1926745.1"/>
    </source>
</evidence>
<dbReference type="CDD" id="cd16935">
    <property type="entry name" value="HATPase_AgrC-ComD-like"/>
    <property type="match status" value="1"/>
</dbReference>
<keyword evidence="4" id="KW-1185">Reference proteome</keyword>
<feature type="transmembrane region" description="Helical" evidence="1">
    <location>
        <begin position="192"/>
        <end position="214"/>
    </location>
</feature>
<evidence type="ECO:0000259" key="2">
    <source>
        <dbReference type="Pfam" id="PF14501"/>
    </source>
</evidence>
<evidence type="ECO:0000256" key="1">
    <source>
        <dbReference type="SAM" id="Phobius"/>
    </source>
</evidence>
<dbReference type="PANTHER" id="PTHR40448:SF1">
    <property type="entry name" value="TWO-COMPONENT SENSOR HISTIDINE KINASE"/>
    <property type="match status" value="1"/>
</dbReference>
<feature type="transmembrane region" description="Helical" evidence="1">
    <location>
        <begin position="160"/>
        <end position="180"/>
    </location>
</feature>
<gene>
    <name evidence="3" type="ORF">J2Z76_002615</name>
</gene>
<feature type="transmembrane region" description="Helical" evidence="1">
    <location>
        <begin position="126"/>
        <end position="148"/>
    </location>
</feature>
<dbReference type="PANTHER" id="PTHR40448">
    <property type="entry name" value="TWO-COMPONENT SENSOR HISTIDINE KINASE"/>
    <property type="match status" value="1"/>
</dbReference>
<feature type="transmembrane region" description="Helical" evidence="1">
    <location>
        <begin position="39"/>
        <end position="58"/>
    </location>
</feature>
<keyword evidence="1" id="KW-0812">Transmembrane</keyword>
<keyword evidence="1" id="KW-0472">Membrane</keyword>
<protein>
    <submittedName>
        <fullName evidence="3">Signal transduction histidine kinase</fullName>
    </submittedName>
</protein>
<feature type="transmembrane region" description="Helical" evidence="1">
    <location>
        <begin position="64"/>
        <end position="81"/>
    </location>
</feature>
<dbReference type="Proteomes" id="UP001519342">
    <property type="component" value="Unassembled WGS sequence"/>
</dbReference>
<organism evidence="3 4">
    <name type="scientific">Sedimentibacter acidaminivorans</name>
    <dbReference type="NCBI Taxonomy" id="913099"/>
    <lineage>
        <taxon>Bacteria</taxon>
        <taxon>Bacillati</taxon>
        <taxon>Bacillota</taxon>
        <taxon>Tissierellia</taxon>
        <taxon>Sedimentibacter</taxon>
    </lineage>
</organism>
<comment type="caution">
    <text evidence="3">The sequence shown here is derived from an EMBL/GenBank/DDBJ whole genome shotgun (WGS) entry which is preliminary data.</text>
</comment>
<proteinExistence type="predicted"/>
<dbReference type="InterPro" id="IPR032834">
    <property type="entry name" value="NatK-like_C"/>
</dbReference>
<dbReference type="Pfam" id="PF14501">
    <property type="entry name" value="HATPase_c_5"/>
    <property type="match status" value="1"/>
</dbReference>
<reference evidence="3 4" key="1">
    <citation type="submission" date="2021-03" db="EMBL/GenBank/DDBJ databases">
        <title>Genomic Encyclopedia of Type Strains, Phase IV (KMG-IV): sequencing the most valuable type-strain genomes for metagenomic binning, comparative biology and taxonomic classification.</title>
        <authorList>
            <person name="Goeker M."/>
        </authorList>
    </citation>
    <scope>NUCLEOTIDE SEQUENCE [LARGE SCALE GENOMIC DNA]</scope>
    <source>
        <strain evidence="3 4">DSM 24004</strain>
    </source>
</reference>
<feature type="domain" description="Sensor histidine kinase NatK-like C-terminal" evidence="2">
    <location>
        <begin position="334"/>
        <end position="434"/>
    </location>
</feature>